<name>A0ABD1J997_9TELE</name>
<feature type="region of interest" description="Disordered" evidence="1">
    <location>
        <begin position="127"/>
        <end position="152"/>
    </location>
</feature>
<evidence type="ECO:0000256" key="1">
    <source>
        <dbReference type="SAM" id="MobiDB-lite"/>
    </source>
</evidence>
<dbReference type="PANTHER" id="PTHR31025">
    <property type="entry name" value="SI:CH211-196P9.1-RELATED"/>
    <property type="match status" value="1"/>
</dbReference>
<reference evidence="2 3" key="1">
    <citation type="submission" date="2024-09" db="EMBL/GenBank/DDBJ databases">
        <title>A chromosome-level genome assembly of Gray's grenadier anchovy, Coilia grayii.</title>
        <authorList>
            <person name="Fu Z."/>
        </authorList>
    </citation>
    <scope>NUCLEOTIDE SEQUENCE [LARGE SCALE GENOMIC DNA]</scope>
    <source>
        <strain evidence="2">G4</strain>
        <tissue evidence="2">Muscle</tissue>
    </source>
</reference>
<dbReference type="AlphaFoldDB" id="A0ABD1J997"/>
<evidence type="ECO:0000313" key="3">
    <source>
        <dbReference type="Proteomes" id="UP001591681"/>
    </source>
</evidence>
<dbReference type="PANTHER" id="PTHR31025:SF27">
    <property type="entry name" value="SI:CH211-193K19.2-RELATED"/>
    <property type="match status" value="1"/>
</dbReference>
<dbReference type="Proteomes" id="UP001591681">
    <property type="component" value="Unassembled WGS sequence"/>
</dbReference>
<protein>
    <submittedName>
        <fullName evidence="2">Uncharacterized protein</fullName>
    </submittedName>
</protein>
<sequence length="575" mass="66344">MSVWLCIMTLLSAMYIQIILYSRFSMKCCFCSFASASVQRLLRHHRARHVHINPKLIRKIRLTKAPESLDELYNELRQKLELVGEFSIQYEDPDFGSALCNLVDIMDLPSEKAVLHILWSNEDISSPLQASTPTRPSSISSLDTASIGSPDSSHSLSSVIRAHRRSISQWPTPFPIPMFSYDVELILRKGNETFEKMGMTLPVTRDVKIEILEKLAQEIFAVKAYPEKHEYESVAAELVKKHPCLKEPGGGTGYAGWTTSIKFKIGNYRSKLRQAGCNEVSVNRRTRRDGEEDHGLWFTLKKPKRGEVNHVPDHPESYTEEDLEDLRSLLVEAMTKKNKDMEFIRDKMDITFSLRRKEVVEVEPMVTDVLERWPGLFLEEQARHIFHGICKEFTRVTTKDLLGTFRAALHMFTPRLLKLYRARKGAFSRDMEKLLEELDEQVTSDIALHRRQAALEGLPIFLRENADKFYRTCLATDPEDRWTKGVQMGVLIVLEDDTQHTVIDNVLVLEEIVVLRDVPDFPTALAYVFGLLYALNMEFPKELKYTFETIQHIFMEMSTDCSQRVRSFKMKLLSQ</sequence>
<organism evidence="2 3">
    <name type="scientific">Coilia grayii</name>
    <name type="common">Gray's grenadier anchovy</name>
    <dbReference type="NCBI Taxonomy" id="363190"/>
    <lineage>
        <taxon>Eukaryota</taxon>
        <taxon>Metazoa</taxon>
        <taxon>Chordata</taxon>
        <taxon>Craniata</taxon>
        <taxon>Vertebrata</taxon>
        <taxon>Euteleostomi</taxon>
        <taxon>Actinopterygii</taxon>
        <taxon>Neopterygii</taxon>
        <taxon>Teleostei</taxon>
        <taxon>Clupei</taxon>
        <taxon>Clupeiformes</taxon>
        <taxon>Clupeoidei</taxon>
        <taxon>Engraulidae</taxon>
        <taxon>Coilinae</taxon>
        <taxon>Coilia</taxon>
    </lineage>
</organism>
<dbReference type="EMBL" id="JBHFQA010000018">
    <property type="protein sequence ID" value="KAL2083749.1"/>
    <property type="molecule type" value="Genomic_DNA"/>
</dbReference>
<proteinExistence type="predicted"/>
<comment type="caution">
    <text evidence="2">The sequence shown here is derived from an EMBL/GenBank/DDBJ whole genome shotgun (WGS) entry which is preliminary data.</text>
</comment>
<gene>
    <name evidence="2" type="ORF">ACEWY4_021522</name>
</gene>
<accession>A0ABD1J997</accession>
<evidence type="ECO:0000313" key="2">
    <source>
        <dbReference type="EMBL" id="KAL2083749.1"/>
    </source>
</evidence>
<keyword evidence="3" id="KW-1185">Reference proteome</keyword>